<dbReference type="PANTHER" id="PTHR35368">
    <property type="entry name" value="HYDROPEROXIDE REDUCTASE"/>
    <property type="match status" value="1"/>
</dbReference>
<dbReference type="PANTHER" id="PTHR35368:SF1">
    <property type="entry name" value="HYDROPEROXIDE REDUCTASE"/>
    <property type="match status" value="1"/>
</dbReference>
<sequence length="191" mass="20356">MMTSATEMTKPEIVNGINVDELKALVGGVAADPESGATSWRVSTQWQGQTRSRSQVDGFGLAGEHIARPFTIDIDEPCELGGSNRFANPQEHLLAALNACMTVGYVAQCAIRGIELESLEIETTGDIDLRGFLGLDPAVAPGYESLSYTVRIKGNATPAQFEEVHAAVMATSPNFHNISKPIDLSPKLVVG</sequence>
<reference evidence="1 2" key="1">
    <citation type="journal article" date="2012" name="J. Bacteriol.">
        <title>Genome sequence of benzo(a)pyrene-degrading bacterium Novosphingobium pentaromativorans US6-1.</title>
        <authorList>
            <person name="Luo Y.R."/>
            <person name="Kang S.G."/>
            <person name="Kim S.J."/>
            <person name="Kim M.R."/>
            <person name="Li N."/>
            <person name="Lee J.H."/>
            <person name="Kwon K.K."/>
        </authorList>
    </citation>
    <scope>NUCLEOTIDE SEQUENCE [LARGE SCALE GENOMIC DNA]</scope>
    <source>
        <strain evidence="1 2">US6-1</strain>
    </source>
</reference>
<gene>
    <name evidence="1" type="ORF">NSU_3177</name>
</gene>
<dbReference type="Pfam" id="PF02566">
    <property type="entry name" value="OsmC"/>
    <property type="match status" value="1"/>
</dbReference>
<dbReference type="SUPFAM" id="SSF82784">
    <property type="entry name" value="OsmC-like"/>
    <property type="match status" value="1"/>
</dbReference>
<evidence type="ECO:0000313" key="2">
    <source>
        <dbReference type="Proteomes" id="UP000004030"/>
    </source>
</evidence>
<dbReference type="InterPro" id="IPR036102">
    <property type="entry name" value="OsmC/Ohrsf"/>
</dbReference>
<comment type="caution">
    <text evidence="1">The sequence shown here is derived from an EMBL/GenBank/DDBJ whole genome shotgun (WGS) entry which is preliminary data.</text>
</comment>
<dbReference type="EMBL" id="AGFM01000053">
    <property type="protein sequence ID" value="EHJ59834.1"/>
    <property type="molecule type" value="Genomic_DNA"/>
</dbReference>
<dbReference type="InterPro" id="IPR052924">
    <property type="entry name" value="OsmC/Ohr_hydroprdx_reductase"/>
</dbReference>
<organism evidence="1 2">
    <name type="scientific">Novosphingobium pentaromativorans US6-1</name>
    <dbReference type="NCBI Taxonomy" id="1088721"/>
    <lineage>
        <taxon>Bacteria</taxon>
        <taxon>Pseudomonadati</taxon>
        <taxon>Pseudomonadota</taxon>
        <taxon>Alphaproteobacteria</taxon>
        <taxon>Sphingomonadales</taxon>
        <taxon>Sphingomonadaceae</taxon>
        <taxon>Novosphingobium</taxon>
    </lineage>
</organism>
<accession>G6EFQ6</accession>
<protein>
    <submittedName>
        <fullName evidence="1">OsmC family protein</fullName>
    </submittedName>
</protein>
<dbReference type="eggNOG" id="COG1765">
    <property type="taxonomic scope" value="Bacteria"/>
</dbReference>
<evidence type="ECO:0000313" key="1">
    <source>
        <dbReference type="EMBL" id="EHJ59834.1"/>
    </source>
</evidence>
<dbReference type="PATRIC" id="fig|1088721.3.peg.3134"/>
<dbReference type="InterPro" id="IPR015946">
    <property type="entry name" value="KH_dom-like_a/b"/>
</dbReference>
<dbReference type="Proteomes" id="UP000004030">
    <property type="component" value="Unassembled WGS sequence"/>
</dbReference>
<name>G6EFQ6_9SPHN</name>
<proteinExistence type="predicted"/>
<dbReference type="Gene3D" id="3.30.300.20">
    <property type="match status" value="1"/>
</dbReference>
<keyword evidence="2" id="KW-1185">Reference proteome</keyword>
<dbReference type="InterPro" id="IPR003718">
    <property type="entry name" value="OsmC/Ohr_fam"/>
</dbReference>
<dbReference type="AlphaFoldDB" id="G6EFQ6"/>